<evidence type="ECO:0000256" key="3">
    <source>
        <dbReference type="ARBA" id="ARBA00022448"/>
    </source>
</evidence>
<dbReference type="InterPro" id="IPR005828">
    <property type="entry name" value="MFS_sugar_transport-like"/>
</dbReference>
<evidence type="ECO:0000313" key="14">
    <source>
        <dbReference type="Proteomes" id="UP001152484"/>
    </source>
</evidence>
<keyword evidence="14" id="KW-1185">Reference proteome</keyword>
<feature type="transmembrane region" description="Helical" evidence="11">
    <location>
        <begin position="453"/>
        <end position="479"/>
    </location>
</feature>
<feature type="transmembrane region" description="Helical" evidence="11">
    <location>
        <begin position="524"/>
        <end position="542"/>
    </location>
</feature>
<feature type="compositionally biased region" description="Polar residues" evidence="10">
    <location>
        <begin position="570"/>
        <end position="589"/>
    </location>
</feature>
<dbReference type="EMBL" id="CAMAPE010000010">
    <property type="protein sequence ID" value="CAH9076465.1"/>
    <property type="molecule type" value="Genomic_DNA"/>
</dbReference>
<evidence type="ECO:0000256" key="2">
    <source>
        <dbReference type="ARBA" id="ARBA00010992"/>
    </source>
</evidence>
<evidence type="ECO:0000256" key="5">
    <source>
        <dbReference type="ARBA" id="ARBA00022847"/>
    </source>
</evidence>
<dbReference type="PANTHER" id="PTHR48020">
    <property type="entry name" value="PROTON MYO-INOSITOL COTRANSPORTER"/>
    <property type="match status" value="1"/>
</dbReference>
<evidence type="ECO:0000256" key="4">
    <source>
        <dbReference type="ARBA" id="ARBA00022692"/>
    </source>
</evidence>
<feature type="region of interest" description="Disordered" evidence="10">
    <location>
        <begin position="569"/>
        <end position="589"/>
    </location>
</feature>
<comment type="similarity">
    <text evidence="8">Belongs to the major facilitator superfamily. Phosphate:H(+) symporter (TC 2.A.1.9) family.</text>
</comment>
<dbReference type="NCBIfam" id="TIGR00879">
    <property type="entry name" value="SP"/>
    <property type="match status" value="1"/>
</dbReference>
<dbReference type="InterPro" id="IPR005829">
    <property type="entry name" value="Sugar_transporter_CS"/>
</dbReference>
<dbReference type="InterPro" id="IPR003663">
    <property type="entry name" value="Sugar/inositol_transpt"/>
</dbReference>
<feature type="transmembrane region" description="Helical" evidence="11">
    <location>
        <begin position="313"/>
        <end position="332"/>
    </location>
</feature>
<evidence type="ECO:0000256" key="11">
    <source>
        <dbReference type="SAM" id="Phobius"/>
    </source>
</evidence>
<keyword evidence="4 11" id="KW-0812">Transmembrane</keyword>
<dbReference type="Gene3D" id="1.20.1250.20">
    <property type="entry name" value="MFS general substrate transporter like domains"/>
    <property type="match status" value="2"/>
</dbReference>
<dbReference type="PROSITE" id="PS00216">
    <property type="entry name" value="SUGAR_TRANSPORT_1"/>
    <property type="match status" value="1"/>
</dbReference>
<dbReference type="SUPFAM" id="SSF103473">
    <property type="entry name" value="MFS general substrate transporter"/>
    <property type="match status" value="1"/>
</dbReference>
<feature type="transmembrane region" description="Helical" evidence="11">
    <location>
        <begin position="491"/>
        <end position="512"/>
    </location>
</feature>
<keyword evidence="7 11" id="KW-0472">Membrane</keyword>
<keyword evidence="5" id="KW-0769">Symport</keyword>
<proteinExistence type="inferred from homology"/>
<dbReference type="CDD" id="cd17360">
    <property type="entry name" value="MFS_HMIT_like"/>
    <property type="match status" value="1"/>
</dbReference>
<feature type="transmembrane region" description="Helical" evidence="11">
    <location>
        <begin position="277"/>
        <end position="298"/>
    </location>
</feature>
<evidence type="ECO:0000256" key="6">
    <source>
        <dbReference type="ARBA" id="ARBA00022989"/>
    </source>
</evidence>
<feature type="transmembrane region" description="Helical" evidence="11">
    <location>
        <begin position="184"/>
        <end position="206"/>
    </location>
</feature>
<dbReference type="GO" id="GO:0005886">
    <property type="term" value="C:plasma membrane"/>
    <property type="evidence" value="ECO:0007669"/>
    <property type="project" value="UniProtKB-ARBA"/>
</dbReference>
<dbReference type="FunFam" id="1.20.1250.20:FF:000121">
    <property type="entry name" value="Probable inositol transporter 2"/>
    <property type="match status" value="1"/>
</dbReference>
<evidence type="ECO:0000256" key="9">
    <source>
        <dbReference type="RuleBase" id="RU003346"/>
    </source>
</evidence>
<feature type="transmembrane region" description="Helical" evidence="11">
    <location>
        <begin position="344"/>
        <end position="363"/>
    </location>
</feature>
<organism evidence="13 14">
    <name type="scientific">Cuscuta europaea</name>
    <name type="common">European dodder</name>
    <dbReference type="NCBI Taxonomy" id="41803"/>
    <lineage>
        <taxon>Eukaryota</taxon>
        <taxon>Viridiplantae</taxon>
        <taxon>Streptophyta</taxon>
        <taxon>Embryophyta</taxon>
        <taxon>Tracheophyta</taxon>
        <taxon>Spermatophyta</taxon>
        <taxon>Magnoliopsida</taxon>
        <taxon>eudicotyledons</taxon>
        <taxon>Gunneridae</taxon>
        <taxon>Pentapetalae</taxon>
        <taxon>asterids</taxon>
        <taxon>lamiids</taxon>
        <taxon>Solanales</taxon>
        <taxon>Convolvulaceae</taxon>
        <taxon>Cuscuteae</taxon>
        <taxon>Cuscuta</taxon>
        <taxon>Cuscuta subgen. Cuscuta</taxon>
    </lineage>
</organism>
<dbReference type="FunFam" id="1.20.1250.20:FF:000137">
    <property type="entry name" value="Probable inositol transporter 2"/>
    <property type="match status" value="1"/>
</dbReference>
<evidence type="ECO:0000256" key="10">
    <source>
        <dbReference type="SAM" id="MobiDB-lite"/>
    </source>
</evidence>
<sequence length="589" mass="63674">MEGAPHKGDKTEFSECWKTTWETPYIMRLALSAGIGGLLFGYDTGVISGALLYIRDDFKSVEKNTWLQETIVSMAVAGAIVGAGMGGWMNDKYGRKRSILIADVVFFFGAVVMAAAPGPWMLIVGRLLVGLGVGMASMTSPLYISEASPARIRGALVSTNGLLITGGQFLSYLINLAFTKTNGTWRWMLGIAGLPAVVQFALMLSLPESPRWLYRQNKISEARAVLDKIYTTEEVEEEMRALQTSIEEEKAEERAIGSDMISKVRSAWANPIVRRGLYAGITVQVAQQFVGINTVMYYSPSILQLAGFASNKTALALSLITSGINAIGSIISMCCVDRYGRRKLMIISMVGIIACLVVLSGVFKQAATHSPPVSMEQSTGFGLNSTCPMFWKSSRASAWDCMSCISGPADCAFCDNRANKLNPGACLSATDAIKGSCKSEGRSWYTKGCPSKYGAVAVVILGMYIISYSPGMGTVPWIVNSEIYPLRYRGVGGGIAAVCNWVSNLIVSETFLTLTEVLGSSGTFLLFAGFSLVGLVAIYFLVPETKGLQFEEVEELLREGYSPFRRKKSQNQQAAAVGRSSSNVQMMSL</sequence>
<comment type="caution">
    <text evidence="13">The sequence shown here is derived from an EMBL/GenBank/DDBJ whole genome shotgun (WGS) entry which is preliminary data.</text>
</comment>
<comment type="subcellular location">
    <subcellularLocation>
        <location evidence="1">Membrane</location>
        <topology evidence="1">Multi-pass membrane protein</topology>
    </subcellularLocation>
</comment>
<dbReference type="GO" id="GO:0005366">
    <property type="term" value="F:myo-inositol:proton symporter activity"/>
    <property type="evidence" value="ECO:0007669"/>
    <property type="project" value="TreeGrafter"/>
</dbReference>
<comment type="similarity">
    <text evidence="2 9">Belongs to the major facilitator superfamily. Sugar transporter (TC 2.A.1.1) family.</text>
</comment>
<feature type="transmembrane region" description="Helical" evidence="11">
    <location>
        <begin position="100"/>
        <end position="117"/>
    </location>
</feature>
<feature type="transmembrane region" description="Helical" evidence="11">
    <location>
        <begin position="123"/>
        <end position="144"/>
    </location>
</feature>
<feature type="transmembrane region" description="Helical" evidence="11">
    <location>
        <begin position="156"/>
        <end position="178"/>
    </location>
</feature>
<evidence type="ECO:0000256" key="7">
    <source>
        <dbReference type="ARBA" id="ARBA00023136"/>
    </source>
</evidence>
<name>A0A9P1E3K2_CUSEU</name>
<reference evidence="13" key="1">
    <citation type="submission" date="2022-07" db="EMBL/GenBank/DDBJ databases">
        <authorList>
            <person name="Macas J."/>
            <person name="Novak P."/>
            <person name="Neumann P."/>
        </authorList>
    </citation>
    <scope>NUCLEOTIDE SEQUENCE</scope>
</reference>
<dbReference type="OrthoDB" id="6339427at2759"/>
<evidence type="ECO:0000259" key="12">
    <source>
        <dbReference type="PROSITE" id="PS50850"/>
    </source>
</evidence>
<dbReference type="PANTHER" id="PTHR48020:SF20">
    <property type="entry name" value="INOSITOL TRANSPORTER 4-LIKE"/>
    <property type="match status" value="1"/>
</dbReference>
<keyword evidence="6 11" id="KW-1133">Transmembrane helix</keyword>
<dbReference type="PRINTS" id="PR00171">
    <property type="entry name" value="SUGRTRNSPORT"/>
</dbReference>
<dbReference type="InterPro" id="IPR050814">
    <property type="entry name" value="Myo-inositol_Transporter"/>
</dbReference>
<dbReference type="Proteomes" id="UP001152484">
    <property type="component" value="Unassembled WGS sequence"/>
</dbReference>
<keyword evidence="3 9" id="KW-0813">Transport</keyword>
<dbReference type="InterPro" id="IPR036259">
    <property type="entry name" value="MFS_trans_sf"/>
</dbReference>
<evidence type="ECO:0000256" key="1">
    <source>
        <dbReference type="ARBA" id="ARBA00004141"/>
    </source>
</evidence>
<protein>
    <recommendedName>
        <fullName evidence="12">Major facilitator superfamily (MFS) profile domain-containing protein</fullName>
    </recommendedName>
</protein>
<dbReference type="PROSITE" id="PS50850">
    <property type="entry name" value="MFS"/>
    <property type="match status" value="1"/>
</dbReference>
<feature type="transmembrane region" description="Helical" evidence="11">
    <location>
        <begin position="29"/>
        <end position="54"/>
    </location>
</feature>
<dbReference type="InterPro" id="IPR020846">
    <property type="entry name" value="MFS_dom"/>
</dbReference>
<dbReference type="AlphaFoldDB" id="A0A9P1E3K2"/>
<dbReference type="Pfam" id="PF00083">
    <property type="entry name" value="Sugar_tr"/>
    <property type="match status" value="2"/>
</dbReference>
<feature type="transmembrane region" description="Helical" evidence="11">
    <location>
        <begin position="66"/>
        <end position="88"/>
    </location>
</feature>
<feature type="domain" description="Major facilitator superfamily (MFS) profile" evidence="12">
    <location>
        <begin position="29"/>
        <end position="546"/>
    </location>
</feature>
<evidence type="ECO:0000313" key="13">
    <source>
        <dbReference type="EMBL" id="CAH9076465.1"/>
    </source>
</evidence>
<accession>A0A9P1E3K2</accession>
<dbReference type="PROSITE" id="PS00217">
    <property type="entry name" value="SUGAR_TRANSPORT_2"/>
    <property type="match status" value="1"/>
</dbReference>
<evidence type="ECO:0000256" key="8">
    <source>
        <dbReference type="ARBA" id="ARBA00044504"/>
    </source>
</evidence>
<gene>
    <name evidence="13" type="ORF">CEURO_LOCUS5841</name>
</gene>